<accession>A0A4R9M672</accession>
<feature type="signal peptide" evidence="1">
    <location>
        <begin position="1"/>
        <end position="22"/>
    </location>
</feature>
<reference evidence="2" key="1">
    <citation type="journal article" date="2019" name="PLoS Negl. Trop. Dis.">
        <title>Revisiting the worldwide diversity of Leptospira species in the environment.</title>
        <authorList>
            <person name="Vincent A.T."/>
            <person name="Schiettekatte O."/>
            <person name="Bourhy P."/>
            <person name="Veyrier F.J."/>
            <person name="Picardeau M."/>
        </authorList>
    </citation>
    <scope>NUCLEOTIDE SEQUENCE [LARGE SCALE GENOMIC DNA]</scope>
    <source>
        <strain evidence="2">201300427</strain>
    </source>
</reference>
<keyword evidence="1" id="KW-0732">Signal</keyword>
<proteinExistence type="predicted"/>
<comment type="caution">
    <text evidence="2">The sequence shown here is derived from an EMBL/GenBank/DDBJ whole genome shotgun (WGS) entry which is preliminary data.</text>
</comment>
<name>A0A4R9M672_9LEPT</name>
<dbReference type="Proteomes" id="UP000298058">
    <property type="component" value="Unassembled WGS sequence"/>
</dbReference>
<feature type="chain" id="PRO_5020532612" description="Lipoprotein" evidence="1">
    <location>
        <begin position="23"/>
        <end position="85"/>
    </location>
</feature>
<evidence type="ECO:0000256" key="1">
    <source>
        <dbReference type="SAM" id="SignalP"/>
    </source>
</evidence>
<evidence type="ECO:0008006" key="4">
    <source>
        <dbReference type="Google" id="ProtNLM"/>
    </source>
</evidence>
<evidence type="ECO:0000313" key="2">
    <source>
        <dbReference type="EMBL" id="TGN20679.1"/>
    </source>
</evidence>
<dbReference type="AlphaFoldDB" id="A0A4R9M672"/>
<dbReference type="OrthoDB" id="333720at2"/>
<dbReference type="EMBL" id="RQHW01000008">
    <property type="protein sequence ID" value="TGN20679.1"/>
    <property type="molecule type" value="Genomic_DNA"/>
</dbReference>
<evidence type="ECO:0000313" key="3">
    <source>
        <dbReference type="Proteomes" id="UP000298058"/>
    </source>
</evidence>
<keyword evidence="3" id="KW-1185">Reference proteome</keyword>
<dbReference type="RefSeq" id="WP_135758894.1">
    <property type="nucleotide sequence ID" value="NZ_RQHW01000008.1"/>
</dbReference>
<dbReference type="PROSITE" id="PS51257">
    <property type="entry name" value="PROKAR_LIPOPROTEIN"/>
    <property type="match status" value="1"/>
</dbReference>
<organism evidence="2 3">
    <name type="scientific">Leptospira idonii</name>
    <dbReference type="NCBI Taxonomy" id="1193500"/>
    <lineage>
        <taxon>Bacteria</taxon>
        <taxon>Pseudomonadati</taxon>
        <taxon>Spirochaetota</taxon>
        <taxon>Spirochaetia</taxon>
        <taxon>Leptospirales</taxon>
        <taxon>Leptospiraceae</taxon>
        <taxon>Leptospira</taxon>
    </lineage>
</organism>
<protein>
    <recommendedName>
        <fullName evidence="4">Lipoprotein</fullName>
    </recommendedName>
</protein>
<sequence>MNYKRSLLVGAAIAGLSLSACTTTNTSNTGSKVEGECHGINACKGQGACGGKGSSCAGTNACKGKGWLKTAENECVSKGGKFVKG</sequence>
<gene>
    <name evidence="2" type="ORF">EHS15_02130</name>
</gene>